<dbReference type="AlphaFoldDB" id="H0E9S4"/>
<keyword evidence="6" id="KW-1185">Reference proteome</keyword>
<dbReference type="EMBL" id="AGUD01000267">
    <property type="protein sequence ID" value="EHN09573.1"/>
    <property type="molecule type" value="Genomic_DNA"/>
</dbReference>
<evidence type="ECO:0000256" key="2">
    <source>
        <dbReference type="ARBA" id="ARBA00022801"/>
    </source>
</evidence>
<dbReference type="CDD" id="cd10917">
    <property type="entry name" value="CE4_NodB_like_6s_7s"/>
    <property type="match status" value="1"/>
</dbReference>
<feature type="chain" id="PRO_5039469988" evidence="3">
    <location>
        <begin position="24"/>
        <end position="407"/>
    </location>
</feature>
<dbReference type="InterPro" id="IPR011330">
    <property type="entry name" value="Glyco_hydro/deAcase_b/a-brl"/>
</dbReference>
<name>H0E9S4_9ACTN</name>
<dbReference type="GO" id="GO:0016020">
    <property type="term" value="C:membrane"/>
    <property type="evidence" value="ECO:0007669"/>
    <property type="project" value="TreeGrafter"/>
</dbReference>
<proteinExistence type="predicted"/>
<dbReference type="InterPro" id="IPR050248">
    <property type="entry name" value="Polysacc_deacetylase_ArnD"/>
</dbReference>
<keyword evidence="2 5" id="KW-0378">Hydrolase</keyword>
<dbReference type="Pfam" id="PF01522">
    <property type="entry name" value="Polysacc_deac_1"/>
    <property type="match status" value="1"/>
</dbReference>
<reference evidence="5 6" key="1">
    <citation type="journal article" date="2013" name="Biodegradation">
        <title>Quantitative proteomic analysis of ibuprofen-degrading Patulibacter sp. strain I11.</title>
        <authorList>
            <person name="Almeida B."/>
            <person name="Kjeldal H."/>
            <person name="Lolas I."/>
            <person name="Knudsen A.D."/>
            <person name="Carvalho G."/>
            <person name="Nielsen K.L."/>
            <person name="Barreto Crespo M.T."/>
            <person name="Stensballe A."/>
            <person name="Nielsen J.L."/>
        </authorList>
    </citation>
    <scope>NUCLEOTIDE SEQUENCE [LARGE SCALE GENOMIC DNA]</scope>
    <source>
        <strain evidence="5 6">I11</strain>
    </source>
</reference>
<keyword evidence="1" id="KW-0479">Metal-binding</keyword>
<dbReference type="GO" id="GO:0016810">
    <property type="term" value="F:hydrolase activity, acting on carbon-nitrogen (but not peptide) bonds"/>
    <property type="evidence" value="ECO:0007669"/>
    <property type="project" value="InterPro"/>
</dbReference>
<dbReference type="PATRIC" id="fig|1097667.3.peg.3565"/>
<dbReference type="Gene3D" id="3.20.20.370">
    <property type="entry name" value="Glycoside hydrolase/deacetylase"/>
    <property type="match status" value="1"/>
</dbReference>
<accession>H0E9S4</accession>
<evidence type="ECO:0000259" key="4">
    <source>
        <dbReference type="PROSITE" id="PS51677"/>
    </source>
</evidence>
<evidence type="ECO:0000313" key="5">
    <source>
        <dbReference type="EMBL" id="EHN09573.1"/>
    </source>
</evidence>
<feature type="domain" description="NodB homology" evidence="4">
    <location>
        <begin position="213"/>
        <end position="388"/>
    </location>
</feature>
<sequence>MTGRRTIAAALALAAGLLPPAVAAAEAPLRDHPAPQVAIADGDDRGPVDLRRTSLVQDGDQLVWRVLTAHPWTAADLRAGAGRRICLSTHRRDGDEASRLCIGWSGHRLRARATAIGASGRPSGWTASSARVRRVDGRTIEVRGPVAELGRRLGTVRWSVTSQWVGGDACPAVGHCRDRAPDRGTASYETRRPLVVGCTPSGPDSVRQGPAVKQVALTFDDGPWQLTSQFLDRLRHYDVPATFFMIGRQVAAEAPLLRRMVREGHALGNHTWSHADVAGGNAGQLTSTSDAIRHATGVSPCVFRPPGGATSATLAAQARSLGMVDVLWSIDTDDWRGPPSTATIVARALAAGPGGIVLMHDGGGPRGNTLAALPQIISGLRARGYRLVTVPQLLGLSQRFGYQRVRG</sequence>
<dbReference type="PANTHER" id="PTHR10587">
    <property type="entry name" value="GLYCOSYL TRANSFERASE-RELATED"/>
    <property type="match status" value="1"/>
</dbReference>
<protein>
    <submittedName>
        <fullName evidence="5">Peptidoglycan N-acetylglucosamine deacetylase</fullName>
        <ecNumber evidence="5">3.5.1.-</ecNumber>
    </submittedName>
</protein>
<evidence type="ECO:0000313" key="6">
    <source>
        <dbReference type="Proteomes" id="UP000005143"/>
    </source>
</evidence>
<dbReference type="GO" id="GO:0005975">
    <property type="term" value="P:carbohydrate metabolic process"/>
    <property type="evidence" value="ECO:0007669"/>
    <property type="project" value="InterPro"/>
</dbReference>
<comment type="caution">
    <text evidence="5">The sequence shown here is derived from an EMBL/GenBank/DDBJ whole genome shotgun (WGS) entry which is preliminary data.</text>
</comment>
<dbReference type="RefSeq" id="WP_007577843.1">
    <property type="nucleotide sequence ID" value="NZ_AGUD01000267.1"/>
</dbReference>
<dbReference type="GO" id="GO:0046872">
    <property type="term" value="F:metal ion binding"/>
    <property type="evidence" value="ECO:0007669"/>
    <property type="project" value="UniProtKB-KW"/>
</dbReference>
<gene>
    <name evidence="5" type="ORF">PAI11_35960</name>
</gene>
<dbReference type="PROSITE" id="PS51677">
    <property type="entry name" value="NODB"/>
    <property type="match status" value="1"/>
</dbReference>
<organism evidence="5 6">
    <name type="scientific">Patulibacter medicamentivorans</name>
    <dbReference type="NCBI Taxonomy" id="1097667"/>
    <lineage>
        <taxon>Bacteria</taxon>
        <taxon>Bacillati</taxon>
        <taxon>Actinomycetota</taxon>
        <taxon>Thermoleophilia</taxon>
        <taxon>Solirubrobacterales</taxon>
        <taxon>Patulibacteraceae</taxon>
        <taxon>Patulibacter</taxon>
    </lineage>
</organism>
<feature type="signal peptide" evidence="3">
    <location>
        <begin position="1"/>
        <end position="23"/>
    </location>
</feature>
<dbReference type="PANTHER" id="PTHR10587:SF133">
    <property type="entry name" value="CHITIN DEACETYLASE 1-RELATED"/>
    <property type="match status" value="1"/>
</dbReference>
<dbReference type="EC" id="3.5.1.-" evidence="5"/>
<evidence type="ECO:0000256" key="3">
    <source>
        <dbReference type="SAM" id="SignalP"/>
    </source>
</evidence>
<keyword evidence="3" id="KW-0732">Signal</keyword>
<evidence type="ECO:0000256" key="1">
    <source>
        <dbReference type="ARBA" id="ARBA00022723"/>
    </source>
</evidence>
<dbReference type="OrthoDB" id="3864432at2"/>
<dbReference type="InterPro" id="IPR002509">
    <property type="entry name" value="NODB_dom"/>
</dbReference>
<dbReference type="Proteomes" id="UP000005143">
    <property type="component" value="Unassembled WGS sequence"/>
</dbReference>
<dbReference type="SUPFAM" id="SSF88713">
    <property type="entry name" value="Glycoside hydrolase/deacetylase"/>
    <property type="match status" value="1"/>
</dbReference>